<dbReference type="STRING" id="145857.GA0070616_4526"/>
<dbReference type="InterPro" id="IPR036388">
    <property type="entry name" value="WH-like_DNA-bd_sf"/>
</dbReference>
<dbReference type="RefSeq" id="WP_091086597.1">
    <property type="nucleotide sequence ID" value="NZ_FMHT01000003.1"/>
</dbReference>
<dbReference type="PANTHER" id="PTHR44846">
    <property type="entry name" value="MANNOSYL-D-GLYCERATE TRANSPORT/METABOLISM SYSTEM REPRESSOR MNGR-RELATED"/>
    <property type="match status" value="1"/>
</dbReference>
<dbReference type="PANTHER" id="PTHR44846:SF16">
    <property type="entry name" value="TRANSCRIPTIONAL REGULATOR PHNF-RELATED"/>
    <property type="match status" value="1"/>
</dbReference>
<evidence type="ECO:0000313" key="6">
    <source>
        <dbReference type="Proteomes" id="UP000199699"/>
    </source>
</evidence>
<sequence length="75" mass="8434">MSRTTLYERIINDVVATVRAGTLKPGDKLPSIAEMREQYQSSAWPVRYALRILEERGWIVTRQGKGSFVAAEPPA</sequence>
<evidence type="ECO:0000259" key="4">
    <source>
        <dbReference type="PROSITE" id="PS50949"/>
    </source>
</evidence>
<gene>
    <name evidence="5" type="ORF">GA0070616_4526</name>
</gene>
<evidence type="ECO:0000256" key="2">
    <source>
        <dbReference type="ARBA" id="ARBA00023125"/>
    </source>
</evidence>
<dbReference type="PROSITE" id="PS50949">
    <property type="entry name" value="HTH_GNTR"/>
    <property type="match status" value="1"/>
</dbReference>
<name>A0A1C6SSR6_9ACTN</name>
<dbReference type="InterPro" id="IPR036390">
    <property type="entry name" value="WH_DNA-bd_sf"/>
</dbReference>
<dbReference type="SMART" id="SM00345">
    <property type="entry name" value="HTH_GNTR"/>
    <property type="match status" value="1"/>
</dbReference>
<protein>
    <submittedName>
        <fullName evidence="5">Regulatory protein, gntR family</fullName>
    </submittedName>
</protein>
<dbReference type="InterPro" id="IPR000524">
    <property type="entry name" value="Tscrpt_reg_HTH_GntR"/>
</dbReference>
<keyword evidence="6" id="KW-1185">Reference proteome</keyword>
<keyword evidence="3" id="KW-0804">Transcription</keyword>
<evidence type="ECO:0000256" key="1">
    <source>
        <dbReference type="ARBA" id="ARBA00023015"/>
    </source>
</evidence>
<keyword evidence="2" id="KW-0238">DNA-binding</keyword>
<dbReference type="EMBL" id="FMHT01000003">
    <property type="protein sequence ID" value="SCL32684.1"/>
    <property type="molecule type" value="Genomic_DNA"/>
</dbReference>
<dbReference type="GO" id="GO:0003677">
    <property type="term" value="F:DNA binding"/>
    <property type="evidence" value="ECO:0007669"/>
    <property type="project" value="UniProtKB-KW"/>
</dbReference>
<dbReference type="CDD" id="cd07377">
    <property type="entry name" value="WHTH_GntR"/>
    <property type="match status" value="1"/>
</dbReference>
<proteinExistence type="predicted"/>
<accession>A0A1C6SSR6</accession>
<dbReference type="Gene3D" id="1.10.10.10">
    <property type="entry name" value="Winged helix-like DNA-binding domain superfamily/Winged helix DNA-binding domain"/>
    <property type="match status" value="1"/>
</dbReference>
<feature type="domain" description="HTH gntR-type" evidence="4">
    <location>
        <begin position="4"/>
        <end position="72"/>
    </location>
</feature>
<evidence type="ECO:0000256" key="3">
    <source>
        <dbReference type="ARBA" id="ARBA00023163"/>
    </source>
</evidence>
<dbReference type="SUPFAM" id="SSF46785">
    <property type="entry name" value="Winged helix' DNA-binding domain"/>
    <property type="match status" value="1"/>
</dbReference>
<dbReference type="Proteomes" id="UP000199699">
    <property type="component" value="Unassembled WGS sequence"/>
</dbReference>
<organism evidence="5 6">
    <name type="scientific">Micromonospora nigra</name>
    <dbReference type="NCBI Taxonomy" id="145857"/>
    <lineage>
        <taxon>Bacteria</taxon>
        <taxon>Bacillati</taxon>
        <taxon>Actinomycetota</taxon>
        <taxon>Actinomycetes</taxon>
        <taxon>Micromonosporales</taxon>
        <taxon>Micromonosporaceae</taxon>
        <taxon>Micromonospora</taxon>
    </lineage>
</organism>
<keyword evidence="1" id="KW-0805">Transcription regulation</keyword>
<dbReference type="AlphaFoldDB" id="A0A1C6SSR6"/>
<dbReference type="GO" id="GO:0003700">
    <property type="term" value="F:DNA-binding transcription factor activity"/>
    <property type="evidence" value="ECO:0007669"/>
    <property type="project" value="InterPro"/>
</dbReference>
<dbReference type="OrthoDB" id="3579313at2"/>
<dbReference type="Pfam" id="PF00392">
    <property type="entry name" value="GntR"/>
    <property type="match status" value="1"/>
</dbReference>
<reference evidence="5 6" key="1">
    <citation type="submission" date="2016-06" db="EMBL/GenBank/DDBJ databases">
        <authorList>
            <person name="Kjaerup R.B."/>
            <person name="Dalgaard T.S."/>
            <person name="Juul-Madsen H.R."/>
        </authorList>
    </citation>
    <scope>NUCLEOTIDE SEQUENCE [LARGE SCALE GENOMIC DNA]</scope>
    <source>
        <strain evidence="5 6">DSM 43818</strain>
    </source>
</reference>
<evidence type="ECO:0000313" key="5">
    <source>
        <dbReference type="EMBL" id="SCL32684.1"/>
    </source>
</evidence>
<dbReference type="InterPro" id="IPR050679">
    <property type="entry name" value="Bact_HTH_transcr_reg"/>
</dbReference>